<evidence type="ECO:0000256" key="2">
    <source>
        <dbReference type="SAM" id="Phobius"/>
    </source>
</evidence>
<keyword evidence="4" id="KW-1185">Reference proteome</keyword>
<keyword evidence="2" id="KW-1133">Transmembrane helix</keyword>
<gene>
    <name evidence="3" type="ORF">CEURO_LOCUS12269</name>
</gene>
<dbReference type="SUPFAM" id="SSF48403">
    <property type="entry name" value="Ankyrin repeat"/>
    <property type="match status" value="1"/>
</dbReference>
<dbReference type="InterPro" id="IPR002110">
    <property type="entry name" value="Ankyrin_rpt"/>
</dbReference>
<keyword evidence="1" id="KW-0040">ANK repeat</keyword>
<evidence type="ECO:0000313" key="4">
    <source>
        <dbReference type="Proteomes" id="UP001152484"/>
    </source>
</evidence>
<name>A0A9P0Z878_CUSEU</name>
<proteinExistence type="predicted"/>
<feature type="transmembrane region" description="Helical" evidence="2">
    <location>
        <begin position="98"/>
        <end position="120"/>
    </location>
</feature>
<dbReference type="PROSITE" id="PS50088">
    <property type="entry name" value="ANK_REPEAT"/>
    <property type="match status" value="1"/>
</dbReference>
<dbReference type="InterPro" id="IPR036770">
    <property type="entry name" value="Ankyrin_rpt-contain_sf"/>
</dbReference>
<keyword evidence="2" id="KW-0472">Membrane</keyword>
<dbReference type="OrthoDB" id="4772757at2759"/>
<dbReference type="SMART" id="SM00248">
    <property type="entry name" value="ANK"/>
    <property type="match status" value="1"/>
</dbReference>
<comment type="caution">
    <text evidence="3">The sequence shown here is derived from an EMBL/GenBank/DDBJ whole genome shotgun (WGS) entry which is preliminary data.</text>
</comment>
<dbReference type="PROSITE" id="PS50297">
    <property type="entry name" value="ANK_REP_REGION"/>
    <property type="match status" value="1"/>
</dbReference>
<dbReference type="EMBL" id="CAMAPE010000030">
    <property type="protein sequence ID" value="CAH9093227.1"/>
    <property type="molecule type" value="Genomic_DNA"/>
</dbReference>
<feature type="repeat" description="ANK" evidence="1">
    <location>
        <begin position="59"/>
        <end position="91"/>
    </location>
</feature>
<accession>A0A9P0Z878</accession>
<evidence type="ECO:0000256" key="1">
    <source>
        <dbReference type="PROSITE-ProRule" id="PRU00023"/>
    </source>
</evidence>
<evidence type="ECO:0000313" key="3">
    <source>
        <dbReference type="EMBL" id="CAH9093227.1"/>
    </source>
</evidence>
<organism evidence="3 4">
    <name type="scientific">Cuscuta europaea</name>
    <name type="common">European dodder</name>
    <dbReference type="NCBI Taxonomy" id="41803"/>
    <lineage>
        <taxon>Eukaryota</taxon>
        <taxon>Viridiplantae</taxon>
        <taxon>Streptophyta</taxon>
        <taxon>Embryophyta</taxon>
        <taxon>Tracheophyta</taxon>
        <taxon>Spermatophyta</taxon>
        <taxon>Magnoliopsida</taxon>
        <taxon>eudicotyledons</taxon>
        <taxon>Gunneridae</taxon>
        <taxon>Pentapetalae</taxon>
        <taxon>asterids</taxon>
        <taxon>lamiids</taxon>
        <taxon>Solanales</taxon>
        <taxon>Convolvulaceae</taxon>
        <taxon>Cuscuteae</taxon>
        <taxon>Cuscuta</taxon>
        <taxon>Cuscuta subgen. Cuscuta</taxon>
    </lineage>
</organism>
<dbReference type="AlphaFoldDB" id="A0A9P0Z878"/>
<reference evidence="3" key="1">
    <citation type="submission" date="2022-07" db="EMBL/GenBank/DDBJ databases">
        <authorList>
            <person name="Macas J."/>
            <person name="Novak P."/>
            <person name="Neumann P."/>
        </authorList>
    </citation>
    <scope>NUCLEOTIDE SEQUENCE</scope>
</reference>
<keyword evidence="2" id="KW-0812">Transmembrane</keyword>
<sequence length="129" mass="14561">MNIVHKQKNQLFLLEYVIEKCSCLLSMLPSVGISVRSISHSECSGIMPKRVWFTKPLYDRHSALHIAAANGQIEVLNMMLNISVNPDVLNRYKQVPCFLLSSSSSLFGWIFCAFSLYFSLMTADGLKNI</sequence>
<dbReference type="Gene3D" id="1.25.40.20">
    <property type="entry name" value="Ankyrin repeat-containing domain"/>
    <property type="match status" value="1"/>
</dbReference>
<dbReference type="Proteomes" id="UP001152484">
    <property type="component" value="Unassembled WGS sequence"/>
</dbReference>
<protein>
    <submittedName>
        <fullName evidence="3">Uncharacterized protein</fullName>
    </submittedName>
</protein>